<dbReference type="KEGG" id="ome:OLMES_0297"/>
<name>A0A1Y0I4R2_9GAMM</name>
<keyword evidence="3" id="KW-1185">Reference proteome</keyword>
<organism evidence="2 3">
    <name type="scientific">Oleiphilus messinensis</name>
    <dbReference type="NCBI Taxonomy" id="141451"/>
    <lineage>
        <taxon>Bacteria</taxon>
        <taxon>Pseudomonadati</taxon>
        <taxon>Pseudomonadota</taxon>
        <taxon>Gammaproteobacteria</taxon>
        <taxon>Oceanospirillales</taxon>
        <taxon>Oleiphilaceae</taxon>
        <taxon>Oleiphilus</taxon>
    </lineage>
</organism>
<dbReference type="Gene3D" id="3.40.190.10">
    <property type="entry name" value="Periplasmic binding protein-like II"/>
    <property type="match status" value="2"/>
</dbReference>
<dbReference type="PANTHER" id="PTHR38834:SF3">
    <property type="entry name" value="SOLUTE-BINDING PROTEIN FAMILY 3_N-TERMINAL DOMAIN-CONTAINING PROTEIN"/>
    <property type="match status" value="1"/>
</dbReference>
<dbReference type="PANTHER" id="PTHR38834">
    <property type="entry name" value="PERIPLASMIC SUBSTRATE BINDING PROTEIN FAMILY 3"/>
    <property type="match status" value="1"/>
</dbReference>
<dbReference type="SUPFAM" id="SSF53850">
    <property type="entry name" value="Periplasmic binding protein-like II"/>
    <property type="match status" value="1"/>
</dbReference>
<proteinExistence type="predicted"/>
<evidence type="ECO:0000313" key="3">
    <source>
        <dbReference type="Proteomes" id="UP000196027"/>
    </source>
</evidence>
<evidence type="ECO:0000259" key="1">
    <source>
        <dbReference type="SMART" id="SM00062"/>
    </source>
</evidence>
<feature type="domain" description="Solute-binding protein family 3/N-terminal" evidence="1">
    <location>
        <begin position="6"/>
        <end position="228"/>
    </location>
</feature>
<protein>
    <submittedName>
        <fullName evidence="2">Amino acid ABC transporter periplasmic protein</fullName>
    </submittedName>
</protein>
<gene>
    <name evidence="2" type="ORF">OLMES_0297</name>
</gene>
<accession>A0A1Y0I4R2</accession>
<reference evidence="2 3" key="1">
    <citation type="submission" date="2017-05" db="EMBL/GenBank/DDBJ databases">
        <title>Genomic insights into alkan degradation activity of Oleiphilus messinensis.</title>
        <authorList>
            <person name="Kozyavkin S.A."/>
            <person name="Slesarev A.I."/>
            <person name="Golyshin P.N."/>
            <person name="Korzhenkov A."/>
            <person name="Golyshina O.N."/>
            <person name="Toshchakov S.V."/>
        </authorList>
    </citation>
    <scope>NUCLEOTIDE SEQUENCE [LARGE SCALE GENOMIC DNA]</scope>
    <source>
        <strain evidence="2 3">ME102</strain>
    </source>
</reference>
<evidence type="ECO:0000313" key="2">
    <source>
        <dbReference type="EMBL" id="ARU54403.1"/>
    </source>
</evidence>
<dbReference type="Proteomes" id="UP000196027">
    <property type="component" value="Chromosome"/>
</dbReference>
<sequence length="232" mass="26239">MNENASLKLYMSEYPPFCYTEAGEAKGLAVDAVRSIMNDLNLESPILSVPWKRGLRYLEGDTSSALFTITRTAEREDRYKWVGPISLARLVLFAKHDADIVINSLDDARKVRRIGTVQGYSAEKYLKQKGFTNLVSNPGDQKSNPVNLLRGFLDLWMAVDVVGTYTAELQGINPNELKVVYVVRDQPKYIAFSRSTPDEIVRRWQNALDGMVDDGRLAKITEKWLTTRTASR</sequence>
<dbReference type="SMART" id="SM00062">
    <property type="entry name" value="PBPb"/>
    <property type="match status" value="1"/>
</dbReference>
<dbReference type="Pfam" id="PF00497">
    <property type="entry name" value="SBP_bac_3"/>
    <property type="match status" value="1"/>
</dbReference>
<dbReference type="InterPro" id="IPR001638">
    <property type="entry name" value="Solute-binding_3/MltF_N"/>
</dbReference>
<dbReference type="AlphaFoldDB" id="A0A1Y0I4R2"/>
<dbReference type="EMBL" id="CP021425">
    <property type="protein sequence ID" value="ARU54403.1"/>
    <property type="molecule type" value="Genomic_DNA"/>
</dbReference>